<name>A0A7C9PML0_9MICO</name>
<dbReference type="EMBL" id="JAAGWZ010000001">
    <property type="protein sequence ID" value="NEM90906.1"/>
    <property type="molecule type" value="Genomic_DNA"/>
</dbReference>
<evidence type="ECO:0008006" key="3">
    <source>
        <dbReference type="Google" id="ProtNLM"/>
    </source>
</evidence>
<organism evidence="1 2">
    <name type="scientific">Galbitalea soli</name>
    <dbReference type="NCBI Taxonomy" id="1268042"/>
    <lineage>
        <taxon>Bacteria</taxon>
        <taxon>Bacillati</taxon>
        <taxon>Actinomycetota</taxon>
        <taxon>Actinomycetes</taxon>
        <taxon>Micrococcales</taxon>
        <taxon>Microbacteriaceae</taxon>
        <taxon>Galbitalea</taxon>
    </lineage>
</organism>
<gene>
    <name evidence="1" type="ORF">G3T37_06005</name>
</gene>
<protein>
    <recommendedName>
        <fullName evidence="3">Phasin family protein</fullName>
    </recommendedName>
</protein>
<sequence>MFNTKTELAPLGGAFSSNGLSQMSGSMQRQAGREIERVQAQALVADVREQGRAFLTNTALQNVGALSALEAHLIEVAPLGEARYKHIVDSYAAGAAQAIARW</sequence>
<accession>A0A7C9PML0</accession>
<evidence type="ECO:0000313" key="2">
    <source>
        <dbReference type="Proteomes" id="UP000479756"/>
    </source>
</evidence>
<comment type="caution">
    <text evidence="1">The sequence shown here is derived from an EMBL/GenBank/DDBJ whole genome shotgun (WGS) entry which is preliminary data.</text>
</comment>
<evidence type="ECO:0000313" key="1">
    <source>
        <dbReference type="EMBL" id="NEM90906.1"/>
    </source>
</evidence>
<dbReference type="RefSeq" id="WP_163472508.1">
    <property type="nucleotide sequence ID" value="NZ_JAAGWZ010000001.1"/>
</dbReference>
<keyword evidence="2" id="KW-1185">Reference proteome</keyword>
<dbReference type="AlphaFoldDB" id="A0A7C9PML0"/>
<proteinExistence type="predicted"/>
<dbReference type="Proteomes" id="UP000479756">
    <property type="component" value="Unassembled WGS sequence"/>
</dbReference>
<reference evidence="1 2" key="1">
    <citation type="journal article" date="2014" name="Int. J. Syst. Evol. Microbiol.">
        <title>Description of Galbitalea soli gen. nov., sp. nov., and Frondihabitans sucicola sp. nov.</title>
        <authorList>
            <person name="Kim S.J."/>
            <person name="Lim J.M."/>
            <person name="Ahn J.H."/>
            <person name="Weon H.Y."/>
            <person name="Hamada M."/>
            <person name="Suzuki K."/>
            <person name="Ahn T.Y."/>
            <person name="Kwon S.W."/>
        </authorList>
    </citation>
    <scope>NUCLEOTIDE SEQUENCE [LARGE SCALE GENOMIC DNA]</scope>
    <source>
        <strain evidence="1 2">NBRC 108727</strain>
    </source>
</reference>